<evidence type="ECO:0000313" key="1">
    <source>
        <dbReference type="EMBL" id="CAB3643359.1"/>
    </source>
</evidence>
<proteinExistence type="predicted"/>
<evidence type="ECO:0000313" key="2">
    <source>
        <dbReference type="Proteomes" id="UP000494255"/>
    </source>
</evidence>
<organism evidence="1 2">
    <name type="scientific">Paraburkholderia sediminicola</name>
    <dbReference type="NCBI Taxonomy" id="458836"/>
    <lineage>
        <taxon>Bacteria</taxon>
        <taxon>Pseudomonadati</taxon>
        <taxon>Pseudomonadota</taxon>
        <taxon>Betaproteobacteria</taxon>
        <taxon>Burkholderiales</taxon>
        <taxon>Burkholderiaceae</taxon>
        <taxon>Paraburkholderia</taxon>
    </lineage>
</organism>
<dbReference type="Proteomes" id="UP000494255">
    <property type="component" value="Unassembled WGS sequence"/>
</dbReference>
<sequence length="114" mass="12450">MKHPLDLQLKVVLVGGVSGYGVAAYGIRPGGNDVWVADREAPCMPQERLLGVPNPVMMRWHADAAGWRDAGAPDFGRWIQQVCRACSSGRGERGSTNVAPRARQAARRVVLWDE</sequence>
<dbReference type="AlphaFoldDB" id="A0A6J4ZU39"/>
<gene>
    <name evidence="1" type="ORF">LMG24238_00489</name>
</gene>
<reference evidence="1 2" key="1">
    <citation type="submission" date="2020-04" db="EMBL/GenBank/DDBJ databases">
        <authorList>
            <person name="De Canck E."/>
        </authorList>
    </citation>
    <scope>NUCLEOTIDE SEQUENCE [LARGE SCALE GENOMIC DNA]</scope>
    <source>
        <strain evidence="1 2">LMG 24238</strain>
    </source>
</reference>
<accession>A0A6J4ZU39</accession>
<dbReference type="GeneID" id="97039151"/>
<dbReference type="RefSeq" id="WP_175048881.1">
    <property type="nucleotide sequence ID" value="NZ_CADIKC010000001.1"/>
</dbReference>
<name>A0A6J4ZU39_9BURK</name>
<keyword evidence="2" id="KW-1185">Reference proteome</keyword>
<dbReference type="EMBL" id="CADIKC010000001">
    <property type="protein sequence ID" value="CAB3643359.1"/>
    <property type="molecule type" value="Genomic_DNA"/>
</dbReference>
<protein>
    <submittedName>
        <fullName evidence="1">Uncharacterized protein</fullName>
    </submittedName>
</protein>